<name>A0ACD1FKY8_MYCFR</name>
<protein>
    <submittedName>
        <fullName evidence="1">Uncharacterized protein</fullName>
    </submittedName>
</protein>
<evidence type="ECO:0000313" key="2">
    <source>
        <dbReference type="Proteomes" id="UP000825598"/>
    </source>
</evidence>
<proteinExistence type="predicted"/>
<accession>A0ACD1FKY8</accession>
<sequence length="79" mass="9077">MSHTTALELSRVPTIKGRRAAWHWINNVLGVPVTMNYVDVNTNNRRIRRTMIAGAIYFSTQDLYDFVMSHVVERNGQVS</sequence>
<reference evidence="1" key="1">
    <citation type="submission" date="2021-07" db="EMBL/GenBank/DDBJ databases">
        <title>Complete Genome Sequences of Mycobacterium farcinogenes Isolated from Clinical Specimens from Patients in Thailand.</title>
        <authorList>
            <person name="Sodsai P."/>
        </authorList>
    </citation>
    <scope>NUCLEOTIDE SEQUENCE</scope>
    <source>
        <strain evidence="1">BKK/CU-MFGFA-001</strain>
    </source>
</reference>
<dbReference type="EMBL" id="CP081673">
    <property type="protein sequence ID" value="QZH67701.1"/>
    <property type="molecule type" value="Genomic_DNA"/>
</dbReference>
<evidence type="ECO:0000313" key="1">
    <source>
        <dbReference type="EMBL" id="QZH67701.1"/>
    </source>
</evidence>
<keyword evidence="2" id="KW-1185">Reference proteome</keyword>
<dbReference type="Proteomes" id="UP000825598">
    <property type="component" value="Chromosome"/>
</dbReference>
<gene>
    <name evidence="1" type="ORF">K6L26_08745</name>
</gene>
<organism evidence="1 2">
    <name type="scientific">Mycolicibacterium farcinogenes</name>
    <name type="common">Mycobacterium farcinogenes</name>
    <dbReference type="NCBI Taxonomy" id="1802"/>
    <lineage>
        <taxon>Bacteria</taxon>
        <taxon>Bacillati</taxon>
        <taxon>Actinomycetota</taxon>
        <taxon>Actinomycetes</taxon>
        <taxon>Mycobacteriales</taxon>
        <taxon>Mycobacteriaceae</taxon>
        <taxon>Mycolicibacterium</taxon>
    </lineage>
</organism>